<dbReference type="AlphaFoldDB" id="A0A6J4V573"/>
<gene>
    <name evidence="5" type="primary">tatC</name>
    <name evidence="7" type="ORF">AVDCRST_MAG19-2567</name>
</gene>
<comment type="function">
    <text evidence="5">Part of the twin-arginine translocation (Tat) system that transports large folded proteins containing a characteristic twin-arginine motif in their signal peptide across membranes.</text>
</comment>
<comment type="similarity">
    <text evidence="5">Belongs to the TatC family.</text>
</comment>
<evidence type="ECO:0000256" key="5">
    <source>
        <dbReference type="HAMAP-Rule" id="MF_00902"/>
    </source>
</evidence>
<sequence>MARAIKRPNLSRPKLPSLPRLPDPSEPDVFEEMTLLEHMEELRDRIVKVSISIGIAFIAGFILAGPLLRRMAQQANIQEDGFDIGGPTDTITIYMKVALYIAVGFAMPIIIYHFFGFLAPGLTRKEKRILYMSLPFVALLFLGGAAYAFFGAAPPAFRFLSTWQNEIFSWDPDGNEIISFYLTLMIGLGLAFQMPIVMFLLAKLNIVSPQKMRQYRKYAVLVIIILSAVITPTADPINLALVAIPLLLLYEIGIMIAYFFARPKPDATASAT</sequence>
<evidence type="ECO:0000256" key="6">
    <source>
        <dbReference type="SAM" id="MobiDB-lite"/>
    </source>
</evidence>
<dbReference type="Pfam" id="PF00902">
    <property type="entry name" value="TatC"/>
    <property type="match status" value="1"/>
</dbReference>
<keyword evidence="5" id="KW-0813">Transport</keyword>
<dbReference type="PANTHER" id="PTHR30371">
    <property type="entry name" value="SEC-INDEPENDENT PROTEIN TRANSLOCASE PROTEIN TATC"/>
    <property type="match status" value="1"/>
</dbReference>
<organism evidence="7">
    <name type="scientific">uncultured Thermomicrobiales bacterium</name>
    <dbReference type="NCBI Taxonomy" id="1645740"/>
    <lineage>
        <taxon>Bacteria</taxon>
        <taxon>Pseudomonadati</taxon>
        <taxon>Thermomicrobiota</taxon>
        <taxon>Thermomicrobia</taxon>
        <taxon>Thermomicrobiales</taxon>
        <taxon>environmental samples</taxon>
    </lineage>
</organism>
<name>A0A6J4V573_9BACT</name>
<protein>
    <recommendedName>
        <fullName evidence="5">Sec-independent protein translocase protein TatC</fullName>
    </recommendedName>
</protein>
<keyword evidence="5" id="KW-0653">Protein transport</keyword>
<accession>A0A6J4V573</accession>
<evidence type="ECO:0000256" key="2">
    <source>
        <dbReference type="ARBA" id="ARBA00022692"/>
    </source>
</evidence>
<feature type="transmembrane region" description="Helical" evidence="5">
    <location>
        <begin position="46"/>
        <end position="68"/>
    </location>
</feature>
<evidence type="ECO:0000256" key="3">
    <source>
        <dbReference type="ARBA" id="ARBA00022989"/>
    </source>
</evidence>
<keyword evidence="2 5" id="KW-0812">Transmembrane</keyword>
<reference evidence="7" key="1">
    <citation type="submission" date="2020-02" db="EMBL/GenBank/DDBJ databases">
        <authorList>
            <person name="Meier V. D."/>
        </authorList>
    </citation>
    <scope>NUCLEOTIDE SEQUENCE</scope>
    <source>
        <strain evidence="7">AVDCRST_MAG19</strain>
    </source>
</reference>
<evidence type="ECO:0000313" key="7">
    <source>
        <dbReference type="EMBL" id="CAA9568900.1"/>
    </source>
</evidence>
<dbReference type="GO" id="GO:0033281">
    <property type="term" value="C:TAT protein transport complex"/>
    <property type="evidence" value="ECO:0007669"/>
    <property type="project" value="UniProtKB-UniRule"/>
</dbReference>
<dbReference type="GO" id="GO:0065002">
    <property type="term" value="P:intracellular protein transmembrane transport"/>
    <property type="evidence" value="ECO:0007669"/>
    <property type="project" value="TreeGrafter"/>
</dbReference>
<dbReference type="NCBIfam" id="TIGR00945">
    <property type="entry name" value="tatC"/>
    <property type="match status" value="1"/>
</dbReference>
<feature type="transmembrane region" description="Helical" evidence="5">
    <location>
        <begin position="240"/>
        <end position="261"/>
    </location>
</feature>
<comment type="subcellular location">
    <subcellularLocation>
        <location evidence="5">Cell membrane</location>
        <topology evidence="5">Multi-pass membrane protein</topology>
    </subcellularLocation>
    <subcellularLocation>
        <location evidence="1">Membrane</location>
        <topology evidence="1">Multi-pass membrane protein</topology>
    </subcellularLocation>
</comment>
<feature type="transmembrane region" description="Helical" evidence="5">
    <location>
        <begin position="97"/>
        <end position="117"/>
    </location>
</feature>
<keyword evidence="3 5" id="KW-1133">Transmembrane helix</keyword>
<feature type="compositionally biased region" description="Low complexity" evidence="6">
    <location>
        <begin position="7"/>
        <end position="18"/>
    </location>
</feature>
<comment type="subunit">
    <text evidence="5">Forms a complex with TatA.</text>
</comment>
<dbReference type="HAMAP" id="MF_00902">
    <property type="entry name" value="TatC"/>
    <property type="match status" value="1"/>
</dbReference>
<dbReference type="GO" id="GO:0043953">
    <property type="term" value="P:protein transport by the Tat complex"/>
    <property type="evidence" value="ECO:0007669"/>
    <property type="project" value="UniProtKB-UniRule"/>
</dbReference>
<evidence type="ECO:0000256" key="1">
    <source>
        <dbReference type="ARBA" id="ARBA00004141"/>
    </source>
</evidence>
<dbReference type="PANTHER" id="PTHR30371:SF0">
    <property type="entry name" value="SEC-INDEPENDENT PROTEIN TRANSLOCASE PROTEIN TATC, CHLOROPLASTIC-RELATED"/>
    <property type="match status" value="1"/>
</dbReference>
<keyword evidence="5" id="KW-0811">Translocation</keyword>
<dbReference type="InterPro" id="IPR002033">
    <property type="entry name" value="TatC"/>
</dbReference>
<evidence type="ECO:0000256" key="4">
    <source>
        <dbReference type="ARBA" id="ARBA00023136"/>
    </source>
</evidence>
<keyword evidence="4 5" id="KW-0472">Membrane</keyword>
<feature type="transmembrane region" description="Helical" evidence="5">
    <location>
        <begin position="218"/>
        <end position="234"/>
    </location>
</feature>
<dbReference type="GO" id="GO:0009977">
    <property type="term" value="F:proton motive force dependent protein transmembrane transporter activity"/>
    <property type="evidence" value="ECO:0007669"/>
    <property type="project" value="TreeGrafter"/>
</dbReference>
<proteinExistence type="inferred from homology"/>
<dbReference type="EMBL" id="CADCWL010000126">
    <property type="protein sequence ID" value="CAA9568900.1"/>
    <property type="molecule type" value="Genomic_DNA"/>
</dbReference>
<keyword evidence="5" id="KW-1003">Cell membrane</keyword>
<feature type="transmembrane region" description="Helical" evidence="5">
    <location>
        <begin position="129"/>
        <end position="150"/>
    </location>
</feature>
<feature type="region of interest" description="Disordered" evidence="6">
    <location>
        <begin position="1"/>
        <end position="26"/>
    </location>
</feature>
<dbReference type="PRINTS" id="PR01840">
    <property type="entry name" value="TATCFAMILY"/>
</dbReference>
<feature type="transmembrane region" description="Helical" evidence="5">
    <location>
        <begin position="178"/>
        <end position="206"/>
    </location>
</feature>